<accession>A0A2P8EY53</accession>
<comment type="caution">
    <text evidence="3">The sequence shown here is derived from an EMBL/GenBank/DDBJ whole genome shotgun (WGS) entry which is preliminary data.</text>
</comment>
<dbReference type="Gene3D" id="1.10.10.650">
    <property type="entry name" value="RuvA domain 2-like"/>
    <property type="match status" value="1"/>
</dbReference>
<dbReference type="InterPro" id="IPR003029">
    <property type="entry name" value="S1_domain"/>
</dbReference>
<dbReference type="Pfam" id="PF12836">
    <property type="entry name" value="HHH_3"/>
    <property type="match status" value="1"/>
</dbReference>
<dbReference type="InterPro" id="IPR050437">
    <property type="entry name" value="Ribos_protein_bS1-like"/>
</dbReference>
<dbReference type="SUPFAM" id="SSF50249">
    <property type="entry name" value="Nucleic acid-binding proteins"/>
    <property type="match status" value="1"/>
</dbReference>
<dbReference type="SUPFAM" id="SSF158832">
    <property type="entry name" value="Tex N-terminal region-like"/>
    <property type="match status" value="1"/>
</dbReference>
<dbReference type="InterPro" id="IPR012337">
    <property type="entry name" value="RNaseH-like_sf"/>
</dbReference>
<dbReference type="SMART" id="SM00316">
    <property type="entry name" value="S1"/>
    <property type="match status" value="1"/>
</dbReference>
<dbReference type="Gene3D" id="2.40.50.140">
    <property type="entry name" value="Nucleic acid-binding proteins"/>
    <property type="match status" value="1"/>
</dbReference>
<evidence type="ECO:0000259" key="2">
    <source>
        <dbReference type="PROSITE" id="PS50126"/>
    </source>
</evidence>
<dbReference type="InterPro" id="IPR055179">
    <property type="entry name" value="Tex-like_central_region"/>
</dbReference>
<dbReference type="PROSITE" id="PS50126">
    <property type="entry name" value="S1"/>
    <property type="match status" value="1"/>
</dbReference>
<keyword evidence="4" id="KW-1185">Reference proteome</keyword>
<proteinExistence type="predicted"/>
<dbReference type="InterPro" id="IPR037027">
    <property type="entry name" value="YqgF/RNaseH-like_dom_sf"/>
</dbReference>
<dbReference type="InterPro" id="IPR018974">
    <property type="entry name" value="Tex-like_N"/>
</dbReference>
<dbReference type="GO" id="GO:0003735">
    <property type="term" value="F:structural constituent of ribosome"/>
    <property type="evidence" value="ECO:0007669"/>
    <property type="project" value="TreeGrafter"/>
</dbReference>
<name>A0A2P8EY53_9GAMM</name>
<evidence type="ECO:0000313" key="4">
    <source>
        <dbReference type="Proteomes" id="UP000242133"/>
    </source>
</evidence>
<dbReference type="Pfam" id="PF09371">
    <property type="entry name" value="Tex_N"/>
    <property type="match status" value="1"/>
</dbReference>
<dbReference type="Proteomes" id="UP000242133">
    <property type="component" value="Unassembled WGS sequence"/>
</dbReference>
<dbReference type="EMBL" id="PYGI01000008">
    <property type="protein sequence ID" value="PSL14409.1"/>
    <property type="molecule type" value="Genomic_DNA"/>
</dbReference>
<dbReference type="GO" id="GO:0005737">
    <property type="term" value="C:cytoplasm"/>
    <property type="evidence" value="ECO:0007669"/>
    <property type="project" value="UniProtKB-ARBA"/>
</dbReference>
<sequence>MTIEQQLATELSIKPAQVVATLALLDQGATLPFIARYRKEQTGALDDTQLRQLHERLGQLRELNSRRDAILGRLREYNQLTPELERALVDADSRARLEDLYLPYRPKRRNKAQEAREAGLEPLAQAVLQNGQLPTAKLAQYLNPEAGFADTDAVAEGVRQIVLEVLSEDAELIGTLRQRLWQQGEFQVRAARGKADPESKFRDYFDYAEPVARVPSHRALAVLRGVAEGTLKAGLHLPDTLAGWPEEQMAKRQHLRPSQLDAWMQQTLQQGWQKKLRPSLETELIKRLREQADAAAIEVFARNLNDLLLAAPAGAKATMGLDPGLRTGTKVAVVDATGKLLDYTTIYPHAPQKQWDQSLHALTKLAQRHGVELIAVGNGTASRETEQLAQAVCSALPQQDLHAVLVNEAGASVYSASALAAAEFPDLDVTIRGAVSIARRLQDPLAELVKIDPQSIGVGQYQHDVDQTRLGESLDGVIEQCVNHVGVDVNTASAALLSHVAGLNRTTADNLVAWRDEHGALRNRRQLLKVPRLGPKAFEQCAGFLRIRDGEEPLDNTAVHPESYPLAQAVAATCGLQLQTLLQQPEQLKQVDPARLEAQGYGGYTVRDVLAELEKPGRDPRPEFRSVQYTAGVETLKDLQPGMALEGVVTNVTHFGAFVDIGVHQDGLVHISQLADRFVSDPHTIVSSGQIVQVRVLEVDAARKRIALTMKSNTDAAPARAAATAATDRRSSAKPAAPTPVKGSLADKLKAAGLGSGRR</sequence>
<dbReference type="InterPro" id="IPR023323">
    <property type="entry name" value="Tex-like_dom_sf"/>
</dbReference>
<dbReference type="Pfam" id="PF22706">
    <property type="entry name" value="Tex_central_region"/>
    <property type="match status" value="1"/>
</dbReference>
<reference evidence="3 4" key="1">
    <citation type="submission" date="2018-03" db="EMBL/GenBank/DDBJ databases">
        <title>Genomic Encyclopedia of Archaeal and Bacterial Type Strains, Phase II (KMG-II): from individual species to whole genera.</title>
        <authorList>
            <person name="Goeker M."/>
        </authorList>
    </citation>
    <scope>NUCLEOTIDE SEQUENCE [LARGE SCALE GENOMIC DNA]</scope>
    <source>
        <strain evidence="3 4">DSM 17586</strain>
    </source>
</reference>
<dbReference type="InterPro" id="IPR044146">
    <property type="entry name" value="S1_Tex"/>
</dbReference>
<dbReference type="InterPro" id="IPR012340">
    <property type="entry name" value="NA-bd_OB-fold"/>
</dbReference>
<dbReference type="RefSeq" id="WP_106591480.1">
    <property type="nucleotide sequence ID" value="NZ_PYGI01000008.1"/>
</dbReference>
<dbReference type="GO" id="GO:0006412">
    <property type="term" value="P:translation"/>
    <property type="evidence" value="ECO:0007669"/>
    <property type="project" value="TreeGrafter"/>
</dbReference>
<dbReference type="InterPro" id="IPR006641">
    <property type="entry name" value="YqgF/RNaseH-like_dom"/>
</dbReference>
<organism evidence="3 4">
    <name type="scientific">Marinobacterium halophilum</name>
    <dbReference type="NCBI Taxonomy" id="267374"/>
    <lineage>
        <taxon>Bacteria</taxon>
        <taxon>Pseudomonadati</taxon>
        <taxon>Pseudomonadota</taxon>
        <taxon>Gammaproteobacteria</taxon>
        <taxon>Oceanospirillales</taxon>
        <taxon>Oceanospirillaceae</taxon>
        <taxon>Marinobacterium</taxon>
    </lineage>
</organism>
<dbReference type="SUPFAM" id="SSF47781">
    <property type="entry name" value="RuvA domain 2-like"/>
    <property type="match status" value="2"/>
</dbReference>
<feature type="domain" description="S1 motif" evidence="2">
    <location>
        <begin position="642"/>
        <end position="711"/>
    </location>
</feature>
<dbReference type="SMART" id="SM00732">
    <property type="entry name" value="YqgFc"/>
    <property type="match status" value="1"/>
</dbReference>
<dbReference type="OrthoDB" id="9804714at2"/>
<dbReference type="Gene3D" id="3.30.420.140">
    <property type="entry name" value="YqgF/RNase H-like domain"/>
    <property type="match status" value="1"/>
</dbReference>
<dbReference type="InterPro" id="IPR041692">
    <property type="entry name" value="HHH_9"/>
</dbReference>
<dbReference type="FunFam" id="2.40.50.140:FF:000051">
    <property type="entry name" value="RNA-binding transcriptional accessory protein"/>
    <property type="match status" value="1"/>
</dbReference>
<dbReference type="Pfam" id="PF16921">
    <property type="entry name" value="Tex_YqgF"/>
    <property type="match status" value="1"/>
</dbReference>
<feature type="compositionally biased region" description="Low complexity" evidence="1">
    <location>
        <begin position="717"/>
        <end position="726"/>
    </location>
</feature>
<dbReference type="GO" id="GO:0003729">
    <property type="term" value="F:mRNA binding"/>
    <property type="evidence" value="ECO:0007669"/>
    <property type="project" value="TreeGrafter"/>
</dbReference>
<dbReference type="InterPro" id="IPR032639">
    <property type="entry name" value="Tex_YqgF"/>
</dbReference>
<dbReference type="PANTHER" id="PTHR10724:SF10">
    <property type="entry name" value="S1 RNA-BINDING DOMAIN-CONTAINING PROTEIN 1"/>
    <property type="match status" value="1"/>
</dbReference>
<dbReference type="Gene3D" id="1.10.3500.10">
    <property type="entry name" value="Tex N-terminal region-like"/>
    <property type="match status" value="1"/>
</dbReference>
<dbReference type="Pfam" id="PF17674">
    <property type="entry name" value="HHH_9"/>
    <property type="match status" value="1"/>
</dbReference>
<dbReference type="FunFam" id="1.10.150.310:FF:000001">
    <property type="entry name" value="RNA-binding transcriptional accessory protein"/>
    <property type="match status" value="1"/>
</dbReference>
<dbReference type="AlphaFoldDB" id="A0A2P8EY53"/>
<feature type="region of interest" description="Disordered" evidence="1">
    <location>
        <begin position="717"/>
        <end position="759"/>
    </location>
</feature>
<dbReference type="FunFam" id="1.10.10.650:FF:000001">
    <property type="entry name" value="S1 RNA-binding domain 1"/>
    <property type="match status" value="1"/>
</dbReference>
<dbReference type="InterPro" id="IPR010994">
    <property type="entry name" value="RuvA_2-like"/>
</dbReference>
<dbReference type="PANTHER" id="PTHR10724">
    <property type="entry name" value="30S RIBOSOMAL PROTEIN S1"/>
    <property type="match status" value="1"/>
</dbReference>
<evidence type="ECO:0000256" key="1">
    <source>
        <dbReference type="SAM" id="MobiDB-lite"/>
    </source>
</evidence>
<dbReference type="CDD" id="cd05685">
    <property type="entry name" value="S1_Tex"/>
    <property type="match status" value="1"/>
</dbReference>
<gene>
    <name evidence="3" type="ORF">CLV44_108139</name>
</gene>
<dbReference type="Pfam" id="PF00575">
    <property type="entry name" value="S1"/>
    <property type="match status" value="1"/>
</dbReference>
<protein>
    <recommendedName>
        <fullName evidence="2">S1 motif domain-containing protein</fullName>
    </recommendedName>
</protein>
<dbReference type="SUPFAM" id="SSF53098">
    <property type="entry name" value="Ribonuclease H-like"/>
    <property type="match status" value="1"/>
</dbReference>
<dbReference type="GO" id="GO:0006139">
    <property type="term" value="P:nucleobase-containing compound metabolic process"/>
    <property type="evidence" value="ECO:0007669"/>
    <property type="project" value="InterPro"/>
</dbReference>
<dbReference type="FunFam" id="3.30.420.140:FF:000001">
    <property type="entry name" value="RNA-binding transcriptional accessory protein"/>
    <property type="match status" value="1"/>
</dbReference>
<dbReference type="InterPro" id="IPR023319">
    <property type="entry name" value="Tex-like_HTH_dom_sf"/>
</dbReference>
<evidence type="ECO:0000313" key="3">
    <source>
        <dbReference type="EMBL" id="PSL14409.1"/>
    </source>
</evidence>
<dbReference type="Gene3D" id="1.10.150.310">
    <property type="entry name" value="Tex RuvX-like domain-like"/>
    <property type="match status" value="1"/>
</dbReference>